<evidence type="ECO:0000313" key="2">
    <source>
        <dbReference type="Proteomes" id="UP000194474"/>
    </source>
</evidence>
<organism evidence="1 2">
    <name type="scientific">Devosia lucknowensis</name>
    <dbReference type="NCBI Taxonomy" id="1096929"/>
    <lineage>
        <taxon>Bacteria</taxon>
        <taxon>Pseudomonadati</taxon>
        <taxon>Pseudomonadota</taxon>
        <taxon>Alphaproteobacteria</taxon>
        <taxon>Hyphomicrobiales</taxon>
        <taxon>Devosiaceae</taxon>
        <taxon>Devosia</taxon>
    </lineage>
</organism>
<evidence type="ECO:0000313" key="1">
    <source>
        <dbReference type="EMBL" id="SMQ68464.1"/>
    </source>
</evidence>
<dbReference type="AlphaFoldDB" id="A0A1Y6F0R8"/>
<keyword evidence="2" id="KW-1185">Reference proteome</keyword>
<name>A0A1Y6F0R8_9HYPH</name>
<gene>
    <name evidence="1" type="ORF">SAMN06295905_1582</name>
</gene>
<dbReference type="RefSeq" id="WP_086469888.1">
    <property type="nucleotide sequence ID" value="NZ_FXWK01000001.1"/>
</dbReference>
<proteinExistence type="predicted"/>
<accession>A0A1Y6F0R8</accession>
<dbReference type="EMBL" id="FXWK01000001">
    <property type="protein sequence ID" value="SMQ68464.1"/>
    <property type="molecule type" value="Genomic_DNA"/>
</dbReference>
<dbReference type="Proteomes" id="UP000194474">
    <property type="component" value="Unassembled WGS sequence"/>
</dbReference>
<reference evidence="2" key="1">
    <citation type="submission" date="2017-04" db="EMBL/GenBank/DDBJ databases">
        <authorList>
            <person name="Varghese N."/>
            <person name="Submissions S."/>
        </authorList>
    </citation>
    <scope>NUCLEOTIDE SEQUENCE [LARGE SCALE GENOMIC DNA]</scope>
</reference>
<protein>
    <submittedName>
        <fullName evidence="1">Uncharacterized protein</fullName>
    </submittedName>
</protein>
<dbReference type="OrthoDB" id="9832327at2"/>
<sequence length="107" mass="11400">MIYELRHRLLLPVLFGVIALMMSVHQAAAFGLAEDPAHAHASEITSEHDVSHPLHAPSCCTLAFGIPAPDFTAAFEAVAAPIAGSVSDDVSTSLDLFSKHFRPPRLA</sequence>